<keyword evidence="1" id="KW-1133">Transmembrane helix</keyword>
<evidence type="ECO:0000313" key="3">
    <source>
        <dbReference type="Proteomes" id="UP000070376"/>
    </source>
</evidence>
<feature type="transmembrane region" description="Helical" evidence="1">
    <location>
        <begin position="17"/>
        <end position="36"/>
    </location>
</feature>
<dbReference type="Proteomes" id="UP000070376">
    <property type="component" value="Unassembled WGS sequence"/>
</dbReference>
<reference evidence="3" key="1">
    <citation type="submission" date="2016-01" db="EMBL/GenBank/DDBJ databases">
        <authorList>
            <person name="Mitreva M."/>
            <person name="Pepin K.H."/>
            <person name="Mihindukulasuriya K.A."/>
            <person name="Fulton R."/>
            <person name="Fronick C."/>
            <person name="O'Laughlin M."/>
            <person name="Miner T."/>
            <person name="Herter B."/>
            <person name="Rosa B.A."/>
            <person name="Cordes M."/>
            <person name="Tomlinson C."/>
            <person name="Wollam A."/>
            <person name="Palsikar V.B."/>
            <person name="Mardis E.R."/>
            <person name="Wilson R.K."/>
        </authorList>
    </citation>
    <scope>NUCLEOTIDE SEQUENCE [LARGE SCALE GENOMIC DNA]</scope>
    <source>
        <strain evidence="3">GED7749B</strain>
    </source>
</reference>
<protein>
    <recommendedName>
        <fullName evidence="4">YfzA-like protein</fullName>
    </recommendedName>
</protein>
<dbReference type="AlphaFoldDB" id="A0A133KKA1"/>
<comment type="caution">
    <text evidence="2">The sequence shown here is derived from an EMBL/GenBank/DDBJ whole genome shotgun (WGS) entry which is preliminary data.</text>
</comment>
<evidence type="ECO:0000256" key="1">
    <source>
        <dbReference type="SAM" id="Phobius"/>
    </source>
</evidence>
<dbReference type="EMBL" id="LRPN01000107">
    <property type="protein sequence ID" value="KWZ79870.1"/>
    <property type="molecule type" value="Genomic_DNA"/>
</dbReference>
<keyword evidence="1" id="KW-0472">Membrane</keyword>
<sequence length="102" mass="11840">MAKAVKNGHAKAAKKRYGWYIHLLIFVVAQLVFFIFDNVSASKNIFNLNDYGKWAVSALSPIYDWLQIYKSPQFNLIFVIWGAIFIIDGLIRMLPKRHSYSQ</sequence>
<proteinExistence type="predicted"/>
<name>A0A133KKA1_HEYCO</name>
<organism evidence="2 3">
    <name type="scientific">Heyndrickxia coagulans</name>
    <name type="common">Weizmannia coagulans</name>
    <dbReference type="NCBI Taxonomy" id="1398"/>
    <lineage>
        <taxon>Bacteria</taxon>
        <taxon>Bacillati</taxon>
        <taxon>Bacillota</taxon>
        <taxon>Bacilli</taxon>
        <taxon>Bacillales</taxon>
        <taxon>Bacillaceae</taxon>
        <taxon>Heyndrickxia</taxon>
    </lineage>
</organism>
<dbReference type="GeneID" id="93258798"/>
<dbReference type="Pfam" id="PF14118">
    <property type="entry name" value="YfzA"/>
    <property type="match status" value="1"/>
</dbReference>
<evidence type="ECO:0000313" key="2">
    <source>
        <dbReference type="EMBL" id="KWZ79870.1"/>
    </source>
</evidence>
<dbReference type="RefSeq" id="WP_061086973.1">
    <property type="nucleotide sequence ID" value="NZ_CP025437.1"/>
</dbReference>
<dbReference type="InterPro" id="IPR025627">
    <property type="entry name" value="YfzA"/>
</dbReference>
<feature type="transmembrane region" description="Helical" evidence="1">
    <location>
        <begin position="74"/>
        <end position="94"/>
    </location>
</feature>
<dbReference type="PATRIC" id="fig|1398.22.peg.2458"/>
<evidence type="ECO:0008006" key="4">
    <source>
        <dbReference type="Google" id="ProtNLM"/>
    </source>
</evidence>
<accession>A0A133KKA1</accession>
<keyword evidence="1" id="KW-0812">Transmembrane</keyword>
<gene>
    <name evidence="2" type="ORF">HMPREF3213_02460</name>
</gene>